<proteinExistence type="inferred from homology"/>
<keyword evidence="3" id="KW-0414">Isoprene biosynthesis</keyword>
<comment type="caution">
    <text evidence="12">The sequence shown here is derived from an EMBL/GenBank/DDBJ whole genome shotgun (WGS) entry which is preliminary data.</text>
</comment>
<accession>A0A832ZCK4</accession>
<dbReference type="Proteomes" id="UP000643554">
    <property type="component" value="Unassembled WGS sequence"/>
</dbReference>
<reference evidence="12" key="1">
    <citation type="journal article" date="2020" name="ISME J.">
        <title>Gammaproteobacteria mediating utilization of methyl-, sulfur- and petroleum organic compounds in deep ocean hydrothermal plumes.</title>
        <authorList>
            <person name="Zhou Z."/>
            <person name="Liu Y."/>
            <person name="Pan J."/>
            <person name="Cron B.R."/>
            <person name="Toner B.M."/>
            <person name="Anantharaman K."/>
            <person name="Breier J.A."/>
            <person name="Dick G.J."/>
            <person name="Li M."/>
        </authorList>
    </citation>
    <scope>NUCLEOTIDE SEQUENCE</scope>
    <source>
        <strain evidence="12">SZUA-1453</strain>
    </source>
</reference>
<feature type="domain" description="Phosphomevalonate dehydratase large subunit-like" evidence="11">
    <location>
        <begin position="1"/>
        <end position="54"/>
    </location>
</feature>
<dbReference type="AlphaFoldDB" id="A0A832ZCK4"/>
<evidence type="ECO:0000256" key="3">
    <source>
        <dbReference type="ARBA" id="ARBA00023229"/>
    </source>
</evidence>
<evidence type="ECO:0000256" key="7">
    <source>
        <dbReference type="ARBA" id="ARBA00046333"/>
    </source>
</evidence>
<evidence type="ECO:0000256" key="8">
    <source>
        <dbReference type="ARBA" id="ARBA00046520"/>
    </source>
</evidence>
<dbReference type="EC" id="4.2.1.182" evidence="9"/>
<evidence type="ECO:0000313" key="12">
    <source>
        <dbReference type="EMBL" id="HIP83988.1"/>
    </source>
</evidence>
<dbReference type="GO" id="GO:0008299">
    <property type="term" value="P:isoprenoid biosynthetic process"/>
    <property type="evidence" value="ECO:0007669"/>
    <property type="project" value="UniProtKB-KW"/>
</dbReference>
<dbReference type="InterPro" id="IPR007506">
    <property type="entry name" value="PMDh-L-like_dom"/>
</dbReference>
<gene>
    <name evidence="12" type="ORF">EYH15_00615</name>
</gene>
<dbReference type="Pfam" id="PF04412">
    <property type="entry name" value="AcnX"/>
    <property type="match status" value="1"/>
</dbReference>
<evidence type="ECO:0000256" key="4">
    <source>
        <dbReference type="ARBA" id="ARBA00023239"/>
    </source>
</evidence>
<evidence type="ECO:0000256" key="1">
    <source>
        <dbReference type="ARBA" id="ARBA00005092"/>
    </source>
</evidence>
<comment type="pathway">
    <text evidence="1">Isoprenoid biosynthesis; isopentenyl diphosphate biosynthesis via mevalonate pathway.</text>
</comment>
<evidence type="ECO:0000256" key="9">
    <source>
        <dbReference type="ARBA" id="ARBA00047176"/>
    </source>
</evidence>
<evidence type="ECO:0000259" key="11">
    <source>
        <dbReference type="Pfam" id="PF04412"/>
    </source>
</evidence>
<keyword evidence="4" id="KW-0456">Lyase</keyword>
<feature type="non-terminal residue" evidence="12">
    <location>
        <position position="54"/>
    </location>
</feature>
<sequence length="54" mass="6079">MYLTKEEERIYDGEYGEILEMAMNLLVSLGDIYGAERLVEISSAQVSGVSYKTI</sequence>
<comment type="subunit">
    <text evidence="8">Heterodimer composed of a large subunit (PMDh-L) and a small subunit (PMDh-S).</text>
</comment>
<keyword evidence="2" id="KW-0408">Iron</keyword>
<evidence type="ECO:0000256" key="2">
    <source>
        <dbReference type="ARBA" id="ARBA00023004"/>
    </source>
</evidence>
<organism evidence="12 13">
    <name type="scientific">Methanothermococcus okinawensis</name>
    <dbReference type="NCBI Taxonomy" id="155863"/>
    <lineage>
        <taxon>Archaea</taxon>
        <taxon>Methanobacteriati</taxon>
        <taxon>Methanobacteriota</taxon>
        <taxon>Methanomada group</taxon>
        <taxon>Methanococci</taxon>
        <taxon>Methanococcales</taxon>
        <taxon>Methanococcaceae</taxon>
        <taxon>Methanothermococcus</taxon>
    </lineage>
</organism>
<comment type="function">
    <text evidence="6">Component of a hydro-lyase that catalyzes the dehydration of mevalonate 5-phosphate (MVA5P) to form trans-anhydromevalonate 5-phosphate (tAHMP). Involved in the archaeal mevalonate (MVA) pathway, which provides fundamental precursors for isoprenoid biosynthesis, such as isopentenyl diphosphate (IPP) and dimethylallyl diphosphate (DMAPP).</text>
</comment>
<evidence type="ECO:0000256" key="6">
    <source>
        <dbReference type="ARBA" id="ARBA00045299"/>
    </source>
</evidence>
<dbReference type="PANTHER" id="PTHR36577">
    <property type="entry name" value="DUF521 DOMAIN PROTEIN (AFU_ORTHOLOGUE AFUA_6G00490)"/>
    <property type="match status" value="1"/>
</dbReference>
<evidence type="ECO:0000256" key="5">
    <source>
        <dbReference type="ARBA" id="ARBA00045120"/>
    </source>
</evidence>
<dbReference type="PANTHER" id="PTHR36577:SF3">
    <property type="entry name" value="DUF521 DOMAIN PROTEIN (AFU_ORTHOLOGUE AFUA_6G00490)"/>
    <property type="match status" value="1"/>
</dbReference>
<name>A0A832ZCK4_9EURY</name>
<protein>
    <recommendedName>
        <fullName evidence="10">Phosphomevalonate dehydratase large subunit</fullName>
        <ecNumber evidence="9">4.2.1.182</ecNumber>
    </recommendedName>
</protein>
<comment type="catalytic activity">
    <reaction evidence="5">
        <text>(R)-5-phosphomevalonate = (2E)-3-methyl-5-phosphooxypent-2-enoate + H2O</text>
        <dbReference type="Rhea" id="RHEA:78975"/>
        <dbReference type="ChEBI" id="CHEBI:15377"/>
        <dbReference type="ChEBI" id="CHEBI:58146"/>
        <dbReference type="ChEBI" id="CHEBI:229665"/>
        <dbReference type="EC" id="4.2.1.182"/>
    </reaction>
    <physiologicalReaction direction="left-to-right" evidence="5">
        <dbReference type="Rhea" id="RHEA:78976"/>
    </physiologicalReaction>
</comment>
<dbReference type="GO" id="GO:0016829">
    <property type="term" value="F:lyase activity"/>
    <property type="evidence" value="ECO:0007669"/>
    <property type="project" value="UniProtKB-KW"/>
</dbReference>
<evidence type="ECO:0000256" key="10">
    <source>
        <dbReference type="ARBA" id="ARBA00047196"/>
    </source>
</evidence>
<evidence type="ECO:0000313" key="13">
    <source>
        <dbReference type="Proteomes" id="UP000643554"/>
    </source>
</evidence>
<comment type="similarity">
    <text evidence="7">Belongs to the AcnX type II large subunit family.</text>
</comment>
<dbReference type="EMBL" id="DQUI01000016">
    <property type="protein sequence ID" value="HIP83988.1"/>
    <property type="molecule type" value="Genomic_DNA"/>
</dbReference>